<dbReference type="Proteomes" id="UP000184356">
    <property type="component" value="Unassembled WGS sequence"/>
</dbReference>
<accession>A0A1L9T200</accession>
<feature type="compositionally biased region" description="Basic and acidic residues" evidence="1">
    <location>
        <begin position="145"/>
        <end position="154"/>
    </location>
</feature>
<organism evidence="2 3">
    <name type="scientific">Aspergillus sydowii CBS 593.65</name>
    <dbReference type="NCBI Taxonomy" id="1036612"/>
    <lineage>
        <taxon>Eukaryota</taxon>
        <taxon>Fungi</taxon>
        <taxon>Dikarya</taxon>
        <taxon>Ascomycota</taxon>
        <taxon>Pezizomycotina</taxon>
        <taxon>Eurotiomycetes</taxon>
        <taxon>Eurotiomycetidae</taxon>
        <taxon>Eurotiales</taxon>
        <taxon>Aspergillaceae</taxon>
        <taxon>Aspergillus</taxon>
        <taxon>Aspergillus subgen. Nidulantes</taxon>
    </lineage>
</organism>
<protein>
    <submittedName>
        <fullName evidence="2">Uncharacterized protein</fullName>
    </submittedName>
</protein>
<feature type="region of interest" description="Disordered" evidence="1">
    <location>
        <begin position="82"/>
        <end position="154"/>
    </location>
</feature>
<dbReference type="RefSeq" id="XP_040697244.1">
    <property type="nucleotide sequence ID" value="XM_040853001.1"/>
</dbReference>
<evidence type="ECO:0000256" key="1">
    <source>
        <dbReference type="SAM" id="MobiDB-lite"/>
    </source>
</evidence>
<dbReference type="VEuPathDB" id="FungiDB:ASPSYDRAFT_94643"/>
<sequence length="154" mass="17068">MGAYDEVDDPLRVQLIEQIADCLGGKPVDPGFWAFVWLADVDKLEAYTKWLIAGPKSTRYDICTNKSWTRALKIWTTREGIKDENDKKRKSTAAILNPPTPSKISRGAESAGRAVKDIASSVALPPRGRSPSLKSRKPSTLIASDDCKRRDKHS</sequence>
<proteinExistence type="predicted"/>
<name>A0A1L9T200_9EURO</name>
<dbReference type="GeneID" id="63769074"/>
<evidence type="ECO:0000313" key="3">
    <source>
        <dbReference type="Proteomes" id="UP000184356"/>
    </source>
</evidence>
<dbReference type="AlphaFoldDB" id="A0A1L9T200"/>
<reference evidence="3" key="1">
    <citation type="journal article" date="2017" name="Genome Biol.">
        <title>Comparative genomics reveals high biological diversity and specific adaptations in the industrially and medically important fungal genus Aspergillus.</title>
        <authorList>
            <person name="de Vries R.P."/>
            <person name="Riley R."/>
            <person name="Wiebenga A."/>
            <person name="Aguilar-Osorio G."/>
            <person name="Amillis S."/>
            <person name="Uchima C.A."/>
            <person name="Anderluh G."/>
            <person name="Asadollahi M."/>
            <person name="Askin M."/>
            <person name="Barry K."/>
            <person name="Battaglia E."/>
            <person name="Bayram O."/>
            <person name="Benocci T."/>
            <person name="Braus-Stromeyer S.A."/>
            <person name="Caldana C."/>
            <person name="Canovas D."/>
            <person name="Cerqueira G.C."/>
            <person name="Chen F."/>
            <person name="Chen W."/>
            <person name="Choi C."/>
            <person name="Clum A."/>
            <person name="Dos Santos R.A."/>
            <person name="Damasio A.R."/>
            <person name="Diallinas G."/>
            <person name="Emri T."/>
            <person name="Fekete E."/>
            <person name="Flipphi M."/>
            <person name="Freyberg S."/>
            <person name="Gallo A."/>
            <person name="Gournas C."/>
            <person name="Habgood R."/>
            <person name="Hainaut M."/>
            <person name="Harispe M.L."/>
            <person name="Henrissat B."/>
            <person name="Hilden K.S."/>
            <person name="Hope R."/>
            <person name="Hossain A."/>
            <person name="Karabika E."/>
            <person name="Karaffa L."/>
            <person name="Karanyi Z."/>
            <person name="Krasevec N."/>
            <person name="Kuo A."/>
            <person name="Kusch H."/>
            <person name="LaButti K."/>
            <person name="Lagendijk E.L."/>
            <person name="Lapidus A."/>
            <person name="Levasseur A."/>
            <person name="Lindquist E."/>
            <person name="Lipzen A."/>
            <person name="Logrieco A.F."/>
            <person name="MacCabe A."/>
            <person name="Maekelae M.R."/>
            <person name="Malavazi I."/>
            <person name="Melin P."/>
            <person name="Meyer V."/>
            <person name="Mielnichuk N."/>
            <person name="Miskei M."/>
            <person name="Molnar A.P."/>
            <person name="Mule G."/>
            <person name="Ngan C.Y."/>
            <person name="Orejas M."/>
            <person name="Orosz E."/>
            <person name="Ouedraogo J.P."/>
            <person name="Overkamp K.M."/>
            <person name="Park H.-S."/>
            <person name="Perrone G."/>
            <person name="Piumi F."/>
            <person name="Punt P.J."/>
            <person name="Ram A.F."/>
            <person name="Ramon A."/>
            <person name="Rauscher S."/>
            <person name="Record E."/>
            <person name="Riano-Pachon D.M."/>
            <person name="Robert V."/>
            <person name="Roehrig J."/>
            <person name="Ruller R."/>
            <person name="Salamov A."/>
            <person name="Salih N.S."/>
            <person name="Samson R.A."/>
            <person name="Sandor E."/>
            <person name="Sanguinetti M."/>
            <person name="Schuetze T."/>
            <person name="Sepcic K."/>
            <person name="Shelest E."/>
            <person name="Sherlock G."/>
            <person name="Sophianopoulou V."/>
            <person name="Squina F.M."/>
            <person name="Sun H."/>
            <person name="Susca A."/>
            <person name="Todd R.B."/>
            <person name="Tsang A."/>
            <person name="Unkles S.E."/>
            <person name="van de Wiele N."/>
            <person name="van Rossen-Uffink D."/>
            <person name="Oliveira J.V."/>
            <person name="Vesth T.C."/>
            <person name="Visser J."/>
            <person name="Yu J.-H."/>
            <person name="Zhou M."/>
            <person name="Andersen M.R."/>
            <person name="Archer D.B."/>
            <person name="Baker S.E."/>
            <person name="Benoit I."/>
            <person name="Brakhage A.A."/>
            <person name="Braus G.H."/>
            <person name="Fischer R."/>
            <person name="Frisvad J.C."/>
            <person name="Goldman G.H."/>
            <person name="Houbraken J."/>
            <person name="Oakley B."/>
            <person name="Pocsi I."/>
            <person name="Scazzocchio C."/>
            <person name="Seiboth B."/>
            <person name="vanKuyk P.A."/>
            <person name="Wortman J."/>
            <person name="Dyer P.S."/>
            <person name="Grigoriev I.V."/>
        </authorList>
    </citation>
    <scope>NUCLEOTIDE SEQUENCE [LARGE SCALE GENOMIC DNA]</scope>
    <source>
        <strain evidence="3">CBS 593.65</strain>
    </source>
</reference>
<dbReference type="OrthoDB" id="10602736at2759"/>
<keyword evidence="3" id="KW-1185">Reference proteome</keyword>
<evidence type="ECO:0000313" key="2">
    <source>
        <dbReference type="EMBL" id="OJJ53438.1"/>
    </source>
</evidence>
<gene>
    <name evidence="2" type="ORF">ASPSYDRAFT_94643</name>
</gene>
<dbReference type="EMBL" id="KV878597">
    <property type="protein sequence ID" value="OJJ53438.1"/>
    <property type="molecule type" value="Genomic_DNA"/>
</dbReference>